<dbReference type="Gene3D" id="3.40.50.620">
    <property type="entry name" value="HUPs"/>
    <property type="match status" value="1"/>
</dbReference>
<evidence type="ECO:0000256" key="1">
    <source>
        <dbReference type="SAM" id="Phobius"/>
    </source>
</evidence>
<dbReference type="Pfam" id="PF02698">
    <property type="entry name" value="DUF218"/>
    <property type="match status" value="1"/>
</dbReference>
<organism evidence="3 4">
    <name type="scientific">Stappia albiluteola</name>
    <dbReference type="NCBI Taxonomy" id="2758565"/>
    <lineage>
        <taxon>Bacteria</taxon>
        <taxon>Pseudomonadati</taxon>
        <taxon>Pseudomonadota</taxon>
        <taxon>Alphaproteobacteria</taxon>
        <taxon>Hyphomicrobiales</taxon>
        <taxon>Stappiaceae</taxon>
        <taxon>Stappia</taxon>
    </lineage>
</organism>
<dbReference type="InterPro" id="IPR003848">
    <property type="entry name" value="DUF218"/>
</dbReference>
<feature type="transmembrane region" description="Helical" evidence="1">
    <location>
        <begin position="12"/>
        <end position="32"/>
    </location>
</feature>
<protein>
    <submittedName>
        <fullName evidence="3">YdcF family protein</fullName>
    </submittedName>
</protein>
<keyword evidence="1" id="KW-0472">Membrane</keyword>
<keyword evidence="1" id="KW-0812">Transmembrane</keyword>
<evidence type="ECO:0000259" key="2">
    <source>
        <dbReference type="Pfam" id="PF02698"/>
    </source>
</evidence>
<proteinExistence type="predicted"/>
<dbReference type="AlphaFoldDB" id="A0A839ADW0"/>
<accession>A0A839ADW0</accession>
<dbReference type="PANTHER" id="PTHR30336">
    <property type="entry name" value="INNER MEMBRANE PROTEIN, PROBABLE PERMEASE"/>
    <property type="match status" value="1"/>
</dbReference>
<dbReference type="RefSeq" id="WP_182165913.1">
    <property type="nucleotide sequence ID" value="NZ_JACFXV010000054.1"/>
</dbReference>
<feature type="domain" description="DUF218" evidence="2">
    <location>
        <begin position="80"/>
        <end position="247"/>
    </location>
</feature>
<dbReference type="GO" id="GO:0005886">
    <property type="term" value="C:plasma membrane"/>
    <property type="evidence" value="ECO:0007669"/>
    <property type="project" value="TreeGrafter"/>
</dbReference>
<dbReference type="Proteomes" id="UP000541109">
    <property type="component" value="Unassembled WGS sequence"/>
</dbReference>
<gene>
    <name evidence="3" type="ORF">H2509_12635</name>
</gene>
<dbReference type="InterPro" id="IPR051599">
    <property type="entry name" value="Cell_Envelope_Assoc"/>
</dbReference>
<reference evidence="3 4" key="1">
    <citation type="submission" date="2020-07" db="EMBL/GenBank/DDBJ databases">
        <title>Stappia sp., F7233, whole genome shotgun sequencing project.</title>
        <authorList>
            <person name="Jiang S."/>
            <person name="Liu Z.W."/>
            <person name="Du Z.J."/>
        </authorList>
    </citation>
    <scope>NUCLEOTIDE SEQUENCE [LARGE SCALE GENOMIC DNA]</scope>
    <source>
        <strain evidence="3 4">F7233</strain>
    </source>
</reference>
<sequence>MFAALAKLGFFLLRPSNFLVLLLVAGLCLLPVGLRRFGLTAIAVAALGLFVGGFSPLANWLMLPLEERFPTPHSLPERIDGIVMLGGAIDTLSSAGRSFPGIERPAERVMVIPRLAARFPEARILLSGGTAGREPDEGEAAIARRLLVEFGVDPARIEIEGRSLDTWQNANESHALAKPKPGETWLLVTSAAHMPRAVGTFRKAGWETIIAYPVDWETSGPQDRARWFRSASMGLTRLDQAVREWIGLAAYWLSGRSSAIFPAPGE</sequence>
<keyword evidence="4" id="KW-1185">Reference proteome</keyword>
<evidence type="ECO:0000313" key="3">
    <source>
        <dbReference type="EMBL" id="MBA5777970.1"/>
    </source>
</evidence>
<evidence type="ECO:0000313" key="4">
    <source>
        <dbReference type="Proteomes" id="UP000541109"/>
    </source>
</evidence>
<dbReference type="GO" id="GO:0043164">
    <property type="term" value="P:Gram-negative-bacterium-type cell wall biogenesis"/>
    <property type="evidence" value="ECO:0007669"/>
    <property type="project" value="TreeGrafter"/>
</dbReference>
<dbReference type="GO" id="GO:0000270">
    <property type="term" value="P:peptidoglycan metabolic process"/>
    <property type="evidence" value="ECO:0007669"/>
    <property type="project" value="TreeGrafter"/>
</dbReference>
<feature type="transmembrane region" description="Helical" evidence="1">
    <location>
        <begin position="39"/>
        <end position="63"/>
    </location>
</feature>
<dbReference type="InterPro" id="IPR014729">
    <property type="entry name" value="Rossmann-like_a/b/a_fold"/>
</dbReference>
<dbReference type="EMBL" id="JACFXV010000054">
    <property type="protein sequence ID" value="MBA5777970.1"/>
    <property type="molecule type" value="Genomic_DNA"/>
</dbReference>
<dbReference type="CDD" id="cd06259">
    <property type="entry name" value="YdcF-like"/>
    <property type="match status" value="1"/>
</dbReference>
<keyword evidence="1" id="KW-1133">Transmembrane helix</keyword>
<comment type="caution">
    <text evidence="3">The sequence shown here is derived from an EMBL/GenBank/DDBJ whole genome shotgun (WGS) entry which is preliminary data.</text>
</comment>
<name>A0A839ADW0_9HYPH</name>
<dbReference type="PANTHER" id="PTHR30336:SF4">
    <property type="entry name" value="ENVELOPE BIOGENESIS FACTOR ELYC"/>
    <property type="match status" value="1"/>
</dbReference>